<dbReference type="Gene3D" id="3.30.70.330">
    <property type="match status" value="3"/>
</dbReference>
<evidence type="ECO:0000313" key="7">
    <source>
        <dbReference type="EMBL" id="CAH1404166.1"/>
    </source>
</evidence>
<dbReference type="InterPro" id="IPR006535">
    <property type="entry name" value="HnRNP_R/Q_splicing_fac"/>
</dbReference>
<gene>
    <name evidence="7" type="ORF">NEZAVI_LOCUS12626</name>
</gene>
<dbReference type="Proteomes" id="UP001152798">
    <property type="component" value="Chromosome 6"/>
</dbReference>
<dbReference type="OrthoDB" id="3800936at2759"/>
<dbReference type="SUPFAM" id="SSF54928">
    <property type="entry name" value="RNA-binding domain, RBD"/>
    <property type="match status" value="3"/>
</dbReference>
<keyword evidence="4 5" id="KW-0694">RNA-binding</keyword>
<feature type="domain" description="RRM" evidence="6">
    <location>
        <begin position="34"/>
        <end position="112"/>
    </location>
</feature>
<comment type="subcellular location">
    <subcellularLocation>
        <location evidence="1">Cytoplasm</location>
    </subcellularLocation>
</comment>
<keyword evidence="8" id="KW-1185">Reference proteome</keyword>
<dbReference type="PROSITE" id="PS50102">
    <property type="entry name" value="RRM"/>
    <property type="match status" value="3"/>
</dbReference>
<name>A0A9P0HMI3_NEZVI</name>
<protein>
    <recommendedName>
        <fullName evidence="6">RRM domain-containing protein</fullName>
    </recommendedName>
</protein>
<evidence type="ECO:0000256" key="2">
    <source>
        <dbReference type="ARBA" id="ARBA00022490"/>
    </source>
</evidence>
<reference evidence="7" key="1">
    <citation type="submission" date="2022-01" db="EMBL/GenBank/DDBJ databases">
        <authorList>
            <person name="King R."/>
        </authorList>
    </citation>
    <scope>NUCLEOTIDE SEQUENCE</scope>
</reference>
<dbReference type="GO" id="GO:0003723">
    <property type="term" value="F:RNA binding"/>
    <property type="evidence" value="ECO:0007669"/>
    <property type="project" value="UniProtKB-UniRule"/>
</dbReference>
<dbReference type="FunFam" id="3.30.70.330:FF:000022">
    <property type="entry name" value="APOBEC1 complementation factor isoform X1"/>
    <property type="match status" value="1"/>
</dbReference>
<organism evidence="7 8">
    <name type="scientific">Nezara viridula</name>
    <name type="common">Southern green stink bug</name>
    <name type="synonym">Cimex viridulus</name>
    <dbReference type="NCBI Taxonomy" id="85310"/>
    <lineage>
        <taxon>Eukaryota</taxon>
        <taxon>Metazoa</taxon>
        <taxon>Ecdysozoa</taxon>
        <taxon>Arthropoda</taxon>
        <taxon>Hexapoda</taxon>
        <taxon>Insecta</taxon>
        <taxon>Pterygota</taxon>
        <taxon>Neoptera</taxon>
        <taxon>Paraneoptera</taxon>
        <taxon>Hemiptera</taxon>
        <taxon>Heteroptera</taxon>
        <taxon>Panheteroptera</taxon>
        <taxon>Pentatomomorpha</taxon>
        <taxon>Pentatomoidea</taxon>
        <taxon>Pentatomidae</taxon>
        <taxon>Pentatominae</taxon>
        <taxon>Nezara</taxon>
    </lineage>
</organism>
<feature type="domain" description="RRM" evidence="6">
    <location>
        <begin position="114"/>
        <end position="197"/>
    </location>
</feature>
<evidence type="ECO:0000256" key="5">
    <source>
        <dbReference type="PROSITE-ProRule" id="PRU00176"/>
    </source>
</evidence>
<evidence type="ECO:0000313" key="8">
    <source>
        <dbReference type="Proteomes" id="UP001152798"/>
    </source>
</evidence>
<dbReference type="InterPro" id="IPR035979">
    <property type="entry name" value="RBD_domain_sf"/>
</dbReference>
<dbReference type="InterPro" id="IPR012677">
    <property type="entry name" value="Nucleotide-bd_a/b_plait_sf"/>
</dbReference>
<feature type="domain" description="RRM" evidence="6">
    <location>
        <begin position="210"/>
        <end position="283"/>
    </location>
</feature>
<proteinExistence type="predicted"/>
<dbReference type="GO" id="GO:0005737">
    <property type="term" value="C:cytoplasm"/>
    <property type="evidence" value="ECO:0007669"/>
    <property type="project" value="UniProtKB-SubCell"/>
</dbReference>
<dbReference type="SMART" id="SM00360">
    <property type="entry name" value="RRM"/>
    <property type="match status" value="3"/>
</dbReference>
<dbReference type="EMBL" id="OV725082">
    <property type="protein sequence ID" value="CAH1404166.1"/>
    <property type="molecule type" value="Genomic_DNA"/>
</dbReference>
<dbReference type="Pfam" id="PF00076">
    <property type="entry name" value="RRM_1"/>
    <property type="match status" value="3"/>
</dbReference>
<accession>A0A9P0HMI3</accession>
<evidence type="ECO:0000256" key="3">
    <source>
        <dbReference type="ARBA" id="ARBA00022737"/>
    </source>
</evidence>
<keyword evidence="3" id="KW-0677">Repeat</keyword>
<keyword evidence="2" id="KW-0963">Cytoplasm</keyword>
<dbReference type="NCBIfam" id="TIGR01648">
    <property type="entry name" value="hnRNP-R-Q"/>
    <property type="match status" value="1"/>
</dbReference>
<evidence type="ECO:0000256" key="4">
    <source>
        <dbReference type="ARBA" id="ARBA00022884"/>
    </source>
</evidence>
<evidence type="ECO:0000256" key="1">
    <source>
        <dbReference type="ARBA" id="ARBA00004496"/>
    </source>
</evidence>
<sequence length="440" mass="49841">MNWDSEFNYIQENGQMKFGGPPPGWEGPPPSRGTEVFVSKLPRDAGLSEICPIFASIGRIYAARLMMDFSGTNRGFCFIQYETKAEAKGAISVLDRYEFRSGVKISVTKSIDNCRLFIGQVPKELKKEEIKAVLETVTSGVKDVILYLSPTDKRCNRGFCFVEYYDHRSAAMARRTLIATGGIPQWGRDLRVDWAIPEEDIDEEVMSQVTVVYIRNLLLRTTEISLKEVLCKIVTPADFTRVKKVKDFAFVHFRTREAAELVIQFINGFILDGAELIATWAKPSPCDDLDVFENKKEKDKKKKTPTKKKIINGNRKFNTNQMYLDDVSSPALISPSPPLVSSSPPLLYSTENLLIPYNPQPLSPPVNNFAVVPLVYPGNMEFKEETLQGIVSMYLQFFQPSVALQYIMLRLGWGDVYYNISYSVDQNSQRTFSAEDSEED</sequence>
<dbReference type="AlphaFoldDB" id="A0A9P0HMI3"/>
<evidence type="ECO:0000259" key="6">
    <source>
        <dbReference type="PROSITE" id="PS50102"/>
    </source>
</evidence>
<dbReference type="InterPro" id="IPR000504">
    <property type="entry name" value="RRM_dom"/>
</dbReference>
<dbReference type="PANTHER" id="PTHR21245">
    <property type="entry name" value="HETEROGENEOUS NUCLEAR RIBONUCLEOPROTEIN"/>
    <property type="match status" value="1"/>
</dbReference>